<accession>A0A2T7BC66</accession>
<keyword evidence="3" id="KW-1185">Reference proteome</keyword>
<evidence type="ECO:0000256" key="1">
    <source>
        <dbReference type="SAM" id="SignalP"/>
    </source>
</evidence>
<evidence type="ECO:0000313" key="3">
    <source>
        <dbReference type="Proteomes" id="UP000244450"/>
    </source>
</evidence>
<dbReference type="EMBL" id="QCYK01000003">
    <property type="protein sequence ID" value="PUZ22683.1"/>
    <property type="molecule type" value="Genomic_DNA"/>
</dbReference>
<dbReference type="RefSeq" id="WP_108688428.1">
    <property type="nucleotide sequence ID" value="NZ_QCYK01000003.1"/>
</dbReference>
<reference evidence="2 3" key="1">
    <citation type="submission" date="2018-04" db="EMBL/GenBank/DDBJ databases">
        <title>Chitinophaga fuyangensis sp. nov., isolated from soil in a chemical factory.</title>
        <authorList>
            <person name="Chen K."/>
        </authorList>
    </citation>
    <scope>NUCLEOTIDE SEQUENCE [LARGE SCALE GENOMIC DNA]</scope>
    <source>
        <strain evidence="2 3">LY-1</strain>
    </source>
</reference>
<evidence type="ECO:0000313" key="2">
    <source>
        <dbReference type="EMBL" id="PUZ22683.1"/>
    </source>
</evidence>
<dbReference type="Proteomes" id="UP000244450">
    <property type="component" value="Unassembled WGS sequence"/>
</dbReference>
<feature type="chain" id="PRO_5015396305" evidence="1">
    <location>
        <begin position="20"/>
        <end position="148"/>
    </location>
</feature>
<protein>
    <submittedName>
        <fullName evidence="2">Uncharacterized protein</fullName>
    </submittedName>
</protein>
<dbReference type="AlphaFoldDB" id="A0A2T7BC66"/>
<feature type="signal peptide" evidence="1">
    <location>
        <begin position="1"/>
        <end position="19"/>
    </location>
</feature>
<proteinExistence type="predicted"/>
<name>A0A2T7BC66_9BACT</name>
<organism evidence="2 3">
    <name type="scientific">Chitinophaga parva</name>
    <dbReference type="NCBI Taxonomy" id="2169414"/>
    <lineage>
        <taxon>Bacteria</taxon>
        <taxon>Pseudomonadati</taxon>
        <taxon>Bacteroidota</taxon>
        <taxon>Chitinophagia</taxon>
        <taxon>Chitinophagales</taxon>
        <taxon>Chitinophagaceae</taxon>
        <taxon>Chitinophaga</taxon>
    </lineage>
</organism>
<gene>
    <name evidence="2" type="ORF">DCC81_19815</name>
</gene>
<comment type="caution">
    <text evidence="2">The sequence shown here is derived from an EMBL/GenBank/DDBJ whole genome shotgun (WGS) entry which is preliminary data.</text>
</comment>
<keyword evidence="1" id="KW-0732">Signal</keyword>
<sequence length="148" mass="15970">MKRLLFLAAACCLSVASFASTGKHSGISHDSVATVARHRTVTLQIVHNGNPLRNVTSLVVNGVDVGIPGTYATSWYTQIDPTQPLTVTITYGNLPSNECFNAYVLSLQHQPLYNVNYKGVSTATFTVNLPAGDSDFYLQFLDNIGCSN</sequence>